<dbReference type="RefSeq" id="WP_244541192.1">
    <property type="nucleotide sequence ID" value="NZ_FOSX01000113.1"/>
</dbReference>
<dbReference type="AlphaFoldDB" id="A0A1I4HEB2"/>
<organism evidence="1 2">
    <name type="scientific">Azotobacter beijerinckii</name>
    <dbReference type="NCBI Taxonomy" id="170623"/>
    <lineage>
        <taxon>Bacteria</taxon>
        <taxon>Pseudomonadati</taxon>
        <taxon>Pseudomonadota</taxon>
        <taxon>Gammaproteobacteria</taxon>
        <taxon>Pseudomonadales</taxon>
        <taxon>Pseudomonadaceae</taxon>
        <taxon>Azotobacter</taxon>
    </lineage>
</organism>
<dbReference type="EMBL" id="FOSX01000113">
    <property type="protein sequence ID" value="SFL39997.1"/>
    <property type="molecule type" value="Genomic_DNA"/>
</dbReference>
<reference evidence="1 2" key="1">
    <citation type="submission" date="2016-10" db="EMBL/GenBank/DDBJ databases">
        <authorList>
            <person name="de Groot N.N."/>
        </authorList>
    </citation>
    <scope>NUCLEOTIDE SEQUENCE [LARGE SCALE GENOMIC DNA]</scope>
    <source>
        <strain evidence="1 2">DSM 381</strain>
    </source>
</reference>
<accession>A0A1I4HEB2</accession>
<proteinExistence type="predicted"/>
<dbReference type="Proteomes" id="UP000199579">
    <property type="component" value="Unassembled WGS sequence"/>
</dbReference>
<name>A0A1I4HEB2_9GAMM</name>
<sequence>MVFSARRANGFRLERTQASRQYADGGFMNTYPSSVQRVPEGRPTLADFLFRGEGRTPANSLPVIDPRATWARPVETGLRATWLGVGLHLETWGVPAELIVELDSHRR</sequence>
<evidence type="ECO:0000313" key="1">
    <source>
        <dbReference type="EMBL" id="SFL39997.1"/>
    </source>
</evidence>
<protein>
    <submittedName>
        <fullName evidence="1">Uncharacterized protein</fullName>
    </submittedName>
</protein>
<evidence type="ECO:0000313" key="2">
    <source>
        <dbReference type="Proteomes" id="UP000199579"/>
    </source>
</evidence>
<gene>
    <name evidence="1" type="ORF">SAMN04244574_04201</name>
</gene>